<gene>
    <name evidence="2" type="ORF">GCM10011609_84840</name>
</gene>
<dbReference type="InterPro" id="IPR005107">
    <property type="entry name" value="CO_DH_flav_C"/>
</dbReference>
<dbReference type="Pfam" id="PF00941">
    <property type="entry name" value="FAD_binding_5"/>
    <property type="match status" value="1"/>
</dbReference>
<evidence type="ECO:0000313" key="2">
    <source>
        <dbReference type="EMBL" id="GGN28599.1"/>
    </source>
</evidence>
<dbReference type="SUPFAM" id="SSF55447">
    <property type="entry name" value="CO dehydrogenase flavoprotein C-terminal domain-like"/>
    <property type="match status" value="1"/>
</dbReference>
<reference evidence="3" key="1">
    <citation type="journal article" date="2019" name="Int. J. Syst. Evol. Microbiol.">
        <title>The Global Catalogue of Microorganisms (GCM) 10K type strain sequencing project: providing services to taxonomists for standard genome sequencing and annotation.</title>
        <authorList>
            <consortium name="The Broad Institute Genomics Platform"/>
            <consortium name="The Broad Institute Genome Sequencing Center for Infectious Disease"/>
            <person name="Wu L."/>
            <person name="Ma J."/>
        </authorList>
    </citation>
    <scope>NUCLEOTIDE SEQUENCE [LARGE SCALE GENOMIC DNA]</scope>
    <source>
        <strain evidence="3">CGMCC 4.7319</strain>
    </source>
</reference>
<keyword evidence="3" id="KW-1185">Reference proteome</keyword>
<dbReference type="InterPro" id="IPR036318">
    <property type="entry name" value="FAD-bd_PCMH-like_sf"/>
</dbReference>
<accession>A0ABQ2ISZ9</accession>
<sequence length="293" mass="30764">MRDDILAPSHVVDIGRVADVDHFDTSGPTLRFGALAKMADVAEDPALRADYPALAESLRLAASQQLRNTATIGGNVLQRTRCPYYRDGTSACNKRAPGSGCSAIDGVNRDHAVLGGSESCAAVYPGDLGVALIAFDAQGELASATGPRTLRFADLHRDVADRPDRETNLQPGEITAVTVPASPTGRRSAYVKVRDRASYAFAVASTAVVLEIEGGVVTAARVGLGGVATRPWRSPVAEAELVGRPLTPESTRAAGQAAFATAVPRRDNAVKTALEPRVVERACLLAHSRGESR</sequence>
<dbReference type="InterPro" id="IPR016169">
    <property type="entry name" value="FAD-bd_PCMH_sub2"/>
</dbReference>
<evidence type="ECO:0000313" key="3">
    <source>
        <dbReference type="Proteomes" id="UP000597656"/>
    </source>
</evidence>
<dbReference type="PROSITE" id="PS51387">
    <property type="entry name" value="FAD_PCMH"/>
    <property type="match status" value="1"/>
</dbReference>
<name>A0ABQ2ISZ9_9PSEU</name>
<dbReference type="SMART" id="SM01092">
    <property type="entry name" value="CO_deh_flav_C"/>
    <property type="match status" value="1"/>
</dbReference>
<dbReference type="SUPFAM" id="SSF56176">
    <property type="entry name" value="FAD-binding/transporter-associated domain-like"/>
    <property type="match status" value="1"/>
</dbReference>
<dbReference type="Gene3D" id="3.30.465.10">
    <property type="match status" value="2"/>
</dbReference>
<comment type="caution">
    <text evidence="2">The sequence shown here is derived from an EMBL/GenBank/DDBJ whole genome shotgun (WGS) entry which is preliminary data.</text>
</comment>
<dbReference type="InterPro" id="IPR016166">
    <property type="entry name" value="FAD-bd_PCMH"/>
</dbReference>
<dbReference type="PANTHER" id="PTHR42659">
    <property type="entry name" value="XANTHINE DEHYDROGENASE SUBUNIT C-RELATED"/>
    <property type="match status" value="1"/>
</dbReference>
<evidence type="ECO:0000259" key="1">
    <source>
        <dbReference type="PROSITE" id="PS51387"/>
    </source>
</evidence>
<dbReference type="InterPro" id="IPR036683">
    <property type="entry name" value="CO_DH_flav_C_dom_sf"/>
</dbReference>
<organism evidence="2 3">
    <name type="scientific">Lentzea pudingi</name>
    <dbReference type="NCBI Taxonomy" id="1789439"/>
    <lineage>
        <taxon>Bacteria</taxon>
        <taxon>Bacillati</taxon>
        <taxon>Actinomycetota</taxon>
        <taxon>Actinomycetes</taxon>
        <taxon>Pseudonocardiales</taxon>
        <taxon>Pseudonocardiaceae</taxon>
        <taxon>Lentzea</taxon>
    </lineage>
</organism>
<dbReference type="EMBL" id="BMNC01000028">
    <property type="protein sequence ID" value="GGN28599.1"/>
    <property type="molecule type" value="Genomic_DNA"/>
</dbReference>
<dbReference type="InterPro" id="IPR051312">
    <property type="entry name" value="Diverse_Substr_Oxidored"/>
</dbReference>
<protein>
    <submittedName>
        <fullName evidence="2">Carbon-monoxide dehydrogenase medium subunit</fullName>
    </submittedName>
</protein>
<dbReference type="Gene3D" id="3.30.390.50">
    <property type="entry name" value="CO dehydrogenase flavoprotein, C-terminal domain"/>
    <property type="match status" value="1"/>
</dbReference>
<dbReference type="PANTHER" id="PTHR42659:SF1">
    <property type="entry name" value="OXIDOREDUCTASE"/>
    <property type="match status" value="1"/>
</dbReference>
<dbReference type="InterPro" id="IPR002346">
    <property type="entry name" value="Mopterin_DH_FAD-bd"/>
</dbReference>
<dbReference type="RefSeq" id="WP_229694279.1">
    <property type="nucleotide sequence ID" value="NZ_BMNC01000028.1"/>
</dbReference>
<dbReference type="Pfam" id="PF03450">
    <property type="entry name" value="CO_deh_flav_C"/>
    <property type="match status" value="1"/>
</dbReference>
<feature type="domain" description="FAD-binding PCMH-type" evidence="1">
    <location>
        <begin position="1"/>
        <end position="184"/>
    </location>
</feature>
<dbReference type="Proteomes" id="UP000597656">
    <property type="component" value="Unassembled WGS sequence"/>
</dbReference>
<proteinExistence type="predicted"/>